<protein>
    <submittedName>
        <fullName evidence="1">Uncharacterized protein</fullName>
    </submittedName>
</protein>
<evidence type="ECO:0000313" key="2">
    <source>
        <dbReference type="Proteomes" id="UP000330809"/>
    </source>
</evidence>
<organism evidence="1 2">
    <name type="scientific">Pseudomonas fragi</name>
    <dbReference type="NCBI Taxonomy" id="296"/>
    <lineage>
        <taxon>Bacteria</taxon>
        <taxon>Pseudomonadati</taxon>
        <taxon>Pseudomonadota</taxon>
        <taxon>Gammaproteobacteria</taxon>
        <taxon>Pseudomonadales</taxon>
        <taxon>Pseudomonadaceae</taxon>
        <taxon>Pseudomonas</taxon>
    </lineage>
</organism>
<dbReference type="AlphaFoldDB" id="A0A449IQP3"/>
<dbReference type="Proteomes" id="UP000330809">
    <property type="component" value="Unassembled WGS sequence"/>
</dbReference>
<gene>
    <name evidence="1" type="ORF">NCTC10754_04436</name>
</gene>
<dbReference type="RefSeq" id="WP_133144941.1">
    <property type="nucleotide sequence ID" value="NZ_CAACYJ010000040.1"/>
</dbReference>
<sequence>MSENNHTLNADQYLSFGSLSINLPGTLRERKVSRYEASLQSFIGTADQAMTRLAAYRDTHEQALTQCADTQQATDRLLEGAESQGTDFWTRLDAGGLSLL</sequence>
<accession>A0A449IQP3</accession>
<proteinExistence type="predicted"/>
<evidence type="ECO:0000313" key="1">
    <source>
        <dbReference type="EMBL" id="VFB21763.1"/>
    </source>
</evidence>
<name>A0A449IQP3_PSEFR</name>
<dbReference type="EMBL" id="CAACYJ010000040">
    <property type="protein sequence ID" value="VFB21763.1"/>
    <property type="molecule type" value="Genomic_DNA"/>
</dbReference>
<reference evidence="1 2" key="1">
    <citation type="submission" date="2019-02" db="EMBL/GenBank/DDBJ databases">
        <authorList>
            <consortium name="Pathogen Informatics"/>
        </authorList>
    </citation>
    <scope>NUCLEOTIDE SEQUENCE [LARGE SCALE GENOMIC DNA]</scope>
    <source>
        <strain evidence="1 2">3012STDY7103891</strain>
    </source>
</reference>